<dbReference type="Gene3D" id="3.40.50.720">
    <property type="entry name" value="NAD(P)-binding Rossmann-like Domain"/>
    <property type="match status" value="1"/>
</dbReference>
<comment type="caution">
    <text evidence="2">The sequence shown here is derived from an EMBL/GenBank/DDBJ whole genome shotgun (WGS) entry which is preliminary data.</text>
</comment>
<dbReference type="EMBL" id="JAEUXJ010000002">
    <property type="protein sequence ID" value="MBL6454604.1"/>
    <property type="molecule type" value="Genomic_DNA"/>
</dbReference>
<proteinExistence type="predicted"/>
<accession>A0ABS1UYQ7</accession>
<dbReference type="Pfam" id="PF02254">
    <property type="entry name" value="TrkA_N"/>
    <property type="match status" value="1"/>
</dbReference>
<organism evidence="2 3">
    <name type="scientific">Belnapia mucosa</name>
    <dbReference type="NCBI Taxonomy" id="2804532"/>
    <lineage>
        <taxon>Bacteria</taxon>
        <taxon>Pseudomonadati</taxon>
        <taxon>Pseudomonadota</taxon>
        <taxon>Alphaproteobacteria</taxon>
        <taxon>Acetobacterales</taxon>
        <taxon>Roseomonadaceae</taxon>
        <taxon>Belnapia</taxon>
    </lineage>
</organism>
<dbReference type="InterPro" id="IPR036291">
    <property type="entry name" value="NAD(P)-bd_dom_sf"/>
</dbReference>
<sequence length="92" mass="10050">MDVETVQGNAADPEVLAAANLPATRRLFVTVPERLEAGQAVQQARAENPELKNHARAHSEASVSHLQRLGANRVIMAEWKATHRMLDDTAEA</sequence>
<gene>
    <name evidence="2" type="ORF">JMJ55_04660</name>
</gene>
<dbReference type="Proteomes" id="UP000606490">
    <property type="component" value="Unassembled WGS sequence"/>
</dbReference>
<dbReference type="SUPFAM" id="SSF51735">
    <property type="entry name" value="NAD(P)-binding Rossmann-fold domains"/>
    <property type="match status" value="1"/>
</dbReference>
<feature type="domain" description="RCK N-terminal" evidence="1">
    <location>
        <begin position="3"/>
        <end position="76"/>
    </location>
</feature>
<evidence type="ECO:0000313" key="3">
    <source>
        <dbReference type="Proteomes" id="UP000606490"/>
    </source>
</evidence>
<evidence type="ECO:0000259" key="1">
    <source>
        <dbReference type="Pfam" id="PF02254"/>
    </source>
</evidence>
<keyword evidence="3" id="KW-1185">Reference proteome</keyword>
<dbReference type="InterPro" id="IPR003148">
    <property type="entry name" value="RCK_N"/>
</dbReference>
<evidence type="ECO:0000313" key="2">
    <source>
        <dbReference type="EMBL" id="MBL6454604.1"/>
    </source>
</evidence>
<reference evidence="2 3" key="1">
    <citation type="submission" date="2021-01" db="EMBL/GenBank/DDBJ databases">
        <title>Belnapia mucosa sp. nov. and Belnapia arida sp. nov., isolated from the Tabernas Desert (Almeria, Spain).</title>
        <authorList>
            <person name="Molina-Menor E."/>
            <person name="Vidal-Verdu A."/>
            <person name="Calonge A."/>
            <person name="Satari L."/>
            <person name="Pereto Magraner J."/>
            <person name="Porcar Miralles M."/>
        </authorList>
    </citation>
    <scope>NUCLEOTIDE SEQUENCE [LARGE SCALE GENOMIC DNA]</scope>
    <source>
        <strain evidence="2 3">T6</strain>
    </source>
</reference>
<protein>
    <submittedName>
        <fullName evidence="2">NAD-binding protein</fullName>
    </submittedName>
</protein>
<name>A0ABS1UYQ7_9PROT</name>